<evidence type="ECO:0000256" key="1">
    <source>
        <dbReference type="ARBA" id="ARBA00003416"/>
    </source>
</evidence>
<evidence type="ECO:0000256" key="4">
    <source>
        <dbReference type="ARBA" id="ARBA00023172"/>
    </source>
</evidence>
<evidence type="ECO:0008006" key="8">
    <source>
        <dbReference type="Google" id="ProtNLM"/>
    </source>
</evidence>
<comment type="caution">
    <text evidence="6">The sequence shown here is derived from an EMBL/GenBank/DDBJ whole genome shotgun (WGS) entry which is preliminary data.</text>
</comment>
<evidence type="ECO:0000256" key="5">
    <source>
        <dbReference type="SAM" id="Phobius"/>
    </source>
</evidence>
<accession>A0A1F5YPP6</accession>
<protein>
    <recommendedName>
        <fullName evidence="8">DNA recombination protein RmuC</fullName>
    </recommendedName>
</protein>
<organism evidence="6 7">
    <name type="scientific">Candidatus Gottesmanbacteria bacterium RBG_16_37_8</name>
    <dbReference type="NCBI Taxonomy" id="1798371"/>
    <lineage>
        <taxon>Bacteria</taxon>
        <taxon>Candidatus Gottesmaniibacteriota</taxon>
    </lineage>
</organism>
<evidence type="ECO:0000256" key="2">
    <source>
        <dbReference type="ARBA" id="ARBA00009840"/>
    </source>
</evidence>
<dbReference type="AlphaFoldDB" id="A0A1F5YPP6"/>
<dbReference type="GO" id="GO:0006310">
    <property type="term" value="P:DNA recombination"/>
    <property type="evidence" value="ECO:0007669"/>
    <property type="project" value="UniProtKB-KW"/>
</dbReference>
<dbReference type="Proteomes" id="UP000176665">
    <property type="component" value="Unassembled WGS sequence"/>
</dbReference>
<dbReference type="Pfam" id="PF02646">
    <property type="entry name" value="RmuC"/>
    <property type="match status" value="1"/>
</dbReference>
<feature type="transmembrane region" description="Helical" evidence="5">
    <location>
        <begin position="6"/>
        <end position="23"/>
    </location>
</feature>
<comment type="similarity">
    <text evidence="2">Belongs to the RmuC family.</text>
</comment>
<evidence type="ECO:0000313" key="7">
    <source>
        <dbReference type="Proteomes" id="UP000176665"/>
    </source>
</evidence>
<sequence length="324" mass="36949">MSAELLIILSVFLIALTIAVFLIRRWIIVTLSKNTLSTELLAWLKSTNQRLDDQNKNIISTLEHSTRTLNQRLDTAARFIADVKLNIGQMSEIGRSMKELEEFLKSPKLRGNLGEQVLKELLSEMLPKNSFNLQYTFKTGATVDAAIKTANGIIPIDSKFPLENFRKMIKAENESDKKIAARDFISDIKKHIDNISKKYILVNEGTIDYALMYLPSESVYYEIVNNQDLFDYANQKRVMPVSPVTFYAYLRAVLMSFEGQKIELKAREILTMLRSIKKDYGNLEESLLVLSKHMNNAYNQMSQVNKNATHLGQKISSSQLLPEG</sequence>
<dbReference type="PANTHER" id="PTHR30563">
    <property type="entry name" value="DNA RECOMBINATION PROTEIN RMUC"/>
    <property type="match status" value="1"/>
</dbReference>
<reference evidence="6 7" key="1">
    <citation type="journal article" date="2016" name="Nat. Commun.">
        <title>Thousands of microbial genomes shed light on interconnected biogeochemical processes in an aquifer system.</title>
        <authorList>
            <person name="Anantharaman K."/>
            <person name="Brown C.T."/>
            <person name="Hug L.A."/>
            <person name="Sharon I."/>
            <person name="Castelle C.J."/>
            <person name="Probst A.J."/>
            <person name="Thomas B.C."/>
            <person name="Singh A."/>
            <person name="Wilkins M.J."/>
            <person name="Karaoz U."/>
            <person name="Brodie E.L."/>
            <person name="Williams K.H."/>
            <person name="Hubbard S.S."/>
            <person name="Banfield J.F."/>
        </authorList>
    </citation>
    <scope>NUCLEOTIDE SEQUENCE [LARGE SCALE GENOMIC DNA]</scope>
</reference>
<name>A0A1F5YPP6_9BACT</name>
<keyword evidence="3" id="KW-0175">Coiled coil</keyword>
<dbReference type="InterPro" id="IPR003798">
    <property type="entry name" value="DNA_recombination_RmuC"/>
</dbReference>
<keyword evidence="5" id="KW-0812">Transmembrane</keyword>
<keyword evidence="5" id="KW-0472">Membrane</keyword>
<evidence type="ECO:0000256" key="3">
    <source>
        <dbReference type="ARBA" id="ARBA00023054"/>
    </source>
</evidence>
<dbReference type="EMBL" id="MFJA01000078">
    <property type="protein sequence ID" value="OGG02033.1"/>
    <property type="molecule type" value="Genomic_DNA"/>
</dbReference>
<keyword evidence="4" id="KW-0233">DNA recombination</keyword>
<evidence type="ECO:0000313" key="6">
    <source>
        <dbReference type="EMBL" id="OGG02033.1"/>
    </source>
</evidence>
<dbReference type="STRING" id="1798371.A2W14_06360"/>
<gene>
    <name evidence="6" type="ORF">A2W14_06360</name>
</gene>
<comment type="function">
    <text evidence="1">Involved in DNA recombination.</text>
</comment>
<keyword evidence="5" id="KW-1133">Transmembrane helix</keyword>
<dbReference type="PANTHER" id="PTHR30563:SF0">
    <property type="entry name" value="DNA RECOMBINATION PROTEIN RMUC"/>
    <property type="match status" value="1"/>
</dbReference>
<proteinExistence type="inferred from homology"/>